<sequence>MFDYVEAFSQLIRDPFMNLAGAVEHYPILFAFFLGIVGAMAPCQFSGNFSAITLYGSKSIRHDVSWYQAIWFIIGKIAAFSILGLIVVALGQEFQRQLPLFFEPMRKALGPLLLVIGAYMLGVFHMKGFERVFTSWTDRLPDGQKSGPFMLGFLFSLGFCPTMFLLFFGLLMPLSITASSGALLPPLFAIGTSIPFLFVLFIIHFLDIGKINMRKGRRAGLIVQRGAGVLMILLGIFDMLTFW</sequence>
<feature type="transmembrane region" description="Helical" evidence="1">
    <location>
        <begin position="147"/>
        <end position="171"/>
    </location>
</feature>
<proteinExistence type="predicted"/>
<organism evidence="3 4">
    <name type="scientific">Bacillus selenitireducens (strain ATCC 700615 / DSM 15326 / MLS10)</name>
    <dbReference type="NCBI Taxonomy" id="439292"/>
    <lineage>
        <taxon>Bacteria</taxon>
        <taxon>Bacillati</taxon>
        <taxon>Bacillota</taxon>
        <taxon>Bacilli</taxon>
        <taxon>Bacillales</taxon>
        <taxon>Bacillaceae</taxon>
        <taxon>Salisediminibacterium</taxon>
    </lineage>
</organism>
<dbReference type="eggNOG" id="COG0785">
    <property type="taxonomic scope" value="Bacteria"/>
</dbReference>
<dbReference type="RefSeq" id="WP_013173426.1">
    <property type="nucleotide sequence ID" value="NC_014219.1"/>
</dbReference>
<feature type="transmembrane region" description="Helical" evidence="1">
    <location>
        <begin position="26"/>
        <end position="45"/>
    </location>
</feature>
<name>D6XX28_BACIE</name>
<evidence type="ECO:0000259" key="2">
    <source>
        <dbReference type="Pfam" id="PF13386"/>
    </source>
</evidence>
<accession>D6XX28</accession>
<keyword evidence="1" id="KW-1133">Transmembrane helix</keyword>
<dbReference type="EMBL" id="CP001791">
    <property type="protein sequence ID" value="ADI00005.1"/>
    <property type="molecule type" value="Genomic_DNA"/>
</dbReference>
<keyword evidence="4" id="KW-1185">Reference proteome</keyword>
<feature type="transmembrane region" description="Helical" evidence="1">
    <location>
        <begin position="108"/>
        <end position="126"/>
    </location>
</feature>
<feature type="transmembrane region" description="Helical" evidence="1">
    <location>
        <begin position="66"/>
        <end position="88"/>
    </location>
</feature>
<keyword evidence="1" id="KW-0472">Membrane</keyword>
<dbReference type="AlphaFoldDB" id="D6XX28"/>
<dbReference type="STRING" id="439292.Bsel_2503"/>
<dbReference type="Pfam" id="PF13386">
    <property type="entry name" value="DsbD_2"/>
    <property type="match status" value="1"/>
</dbReference>
<evidence type="ECO:0000256" key="1">
    <source>
        <dbReference type="SAM" id="Phobius"/>
    </source>
</evidence>
<protein>
    <submittedName>
        <fullName evidence="3">Cytochrome c biogenesis protein transmembrane region</fullName>
    </submittedName>
</protein>
<keyword evidence="1 3" id="KW-0812">Transmembrane</keyword>
<feature type="transmembrane region" description="Helical" evidence="1">
    <location>
        <begin position="183"/>
        <end position="206"/>
    </location>
</feature>
<dbReference type="OrthoDB" id="43562at2"/>
<gene>
    <name evidence="3" type="ordered locus">Bsel_2503</name>
</gene>
<reference evidence="3" key="1">
    <citation type="submission" date="2009-10" db="EMBL/GenBank/DDBJ databases">
        <title>Complete sequence of Bacillus selenitireducens MLS10.</title>
        <authorList>
            <consortium name="US DOE Joint Genome Institute"/>
            <person name="Lucas S."/>
            <person name="Copeland A."/>
            <person name="Lapidus A."/>
            <person name="Glavina del Rio T."/>
            <person name="Dalin E."/>
            <person name="Tice H."/>
            <person name="Bruce D."/>
            <person name="Goodwin L."/>
            <person name="Pitluck S."/>
            <person name="Sims D."/>
            <person name="Brettin T."/>
            <person name="Detter J.C."/>
            <person name="Han C."/>
            <person name="Larimer F."/>
            <person name="Land M."/>
            <person name="Hauser L."/>
            <person name="Kyrpides N."/>
            <person name="Ovchinnikova G."/>
            <person name="Stolz J."/>
        </authorList>
    </citation>
    <scope>NUCLEOTIDE SEQUENCE [LARGE SCALE GENOMIC DNA]</scope>
    <source>
        <strain evidence="3">MLS10</strain>
    </source>
</reference>
<dbReference type="Proteomes" id="UP000000271">
    <property type="component" value="Chromosome"/>
</dbReference>
<dbReference type="HOGENOM" id="CLU_087516_0_0_9"/>
<dbReference type="InterPro" id="IPR039447">
    <property type="entry name" value="UreH-like_TM_dom"/>
</dbReference>
<evidence type="ECO:0000313" key="3">
    <source>
        <dbReference type="EMBL" id="ADI00005.1"/>
    </source>
</evidence>
<feature type="transmembrane region" description="Helical" evidence="1">
    <location>
        <begin position="218"/>
        <end position="237"/>
    </location>
</feature>
<feature type="domain" description="Urease accessory protein UreH-like transmembrane" evidence="2">
    <location>
        <begin position="31"/>
        <end position="236"/>
    </location>
</feature>
<evidence type="ECO:0000313" key="4">
    <source>
        <dbReference type="Proteomes" id="UP000000271"/>
    </source>
</evidence>
<dbReference type="KEGG" id="bse:Bsel_2503"/>